<sequence>MQTERKGIIKTAPIRKSTSSPYLHDTAIQTIGSRIAYLFKTYSEKRNRKETSRSSPFMKMLGAVNVHSCANRSHTHTCIF</sequence>
<reference evidence="1 2" key="1">
    <citation type="submission" date="2021-06" db="EMBL/GenBank/DDBJ databases">
        <title>Caerostris extrusa draft genome.</title>
        <authorList>
            <person name="Kono N."/>
            <person name="Arakawa K."/>
        </authorList>
    </citation>
    <scope>NUCLEOTIDE SEQUENCE [LARGE SCALE GENOMIC DNA]</scope>
</reference>
<gene>
    <name evidence="1" type="ORF">CEXT_480321</name>
</gene>
<keyword evidence="2" id="KW-1185">Reference proteome</keyword>
<dbReference type="Proteomes" id="UP001054945">
    <property type="component" value="Unassembled WGS sequence"/>
</dbReference>
<evidence type="ECO:0000313" key="2">
    <source>
        <dbReference type="Proteomes" id="UP001054945"/>
    </source>
</evidence>
<comment type="caution">
    <text evidence="1">The sequence shown here is derived from an EMBL/GenBank/DDBJ whole genome shotgun (WGS) entry which is preliminary data.</text>
</comment>
<protein>
    <submittedName>
        <fullName evidence="1">Uncharacterized protein</fullName>
    </submittedName>
</protein>
<name>A0AAV4XDL1_CAEEX</name>
<proteinExistence type="predicted"/>
<dbReference type="EMBL" id="BPLR01000259">
    <property type="protein sequence ID" value="GIY93336.1"/>
    <property type="molecule type" value="Genomic_DNA"/>
</dbReference>
<accession>A0AAV4XDL1</accession>
<dbReference type="AlphaFoldDB" id="A0AAV4XDL1"/>
<evidence type="ECO:0000313" key="1">
    <source>
        <dbReference type="EMBL" id="GIY93336.1"/>
    </source>
</evidence>
<organism evidence="1 2">
    <name type="scientific">Caerostris extrusa</name>
    <name type="common">Bark spider</name>
    <name type="synonym">Caerostris bankana</name>
    <dbReference type="NCBI Taxonomy" id="172846"/>
    <lineage>
        <taxon>Eukaryota</taxon>
        <taxon>Metazoa</taxon>
        <taxon>Ecdysozoa</taxon>
        <taxon>Arthropoda</taxon>
        <taxon>Chelicerata</taxon>
        <taxon>Arachnida</taxon>
        <taxon>Araneae</taxon>
        <taxon>Araneomorphae</taxon>
        <taxon>Entelegynae</taxon>
        <taxon>Araneoidea</taxon>
        <taxon>Araneidae</taxon>
        <taxon>Caerostris</taxon>
    </lineage>
</organism>